<evidence type="ECO:0000313" key="1">
    <source>
        <dbReference type="EMBL" id="GLX83525.1"/>
    </source>
</evidence>
<keyword evidence="2" id="KW-1185">Reference proteome</keyword>
<comment type="caution">
    <text evidence="1">The sequence shown here is derived from an EMBL/GenBank/DDBJ whole genome shotgun (WGS) entry which is preliminary data.</text>
</comment>
<dbReference type="Pfam" id="PF11212">
    <property type="entry name" value="DUF2999"/>
    <property type="match status" value="1"/>
</dbReference>
<reference evidence="1 2" key="1">
    <citation type="submission" date="2023-03" db="EMBL/GenBank/DDBJ databases">
        <title>Draft genome sequence of Thalassotalea eurytherma JCM 18482T.</title>
        <authorList>
            <person name="Sawabe T."/>
        </authorList>
    </citation>
    <scope>NUCLEOTIDE SEQUENCE [LARGE SCALE GENOMIC DNA]</scope>
    <source>
        <strain evidence="1 2">JCM 18482</strain>
    </source>
</reference>
<dbReference type="Proteomes" id="UP001157133">
    <property type="component" value="Unassembled WGS sequence"/>
</dbReference>
<evidence type="ECO:0008006" key="3">
    <source>
        <dbReference type="Google" id="ProtNLM"/>
    </source>
</evidence>
<gene>
    <name evidence="1" type="ORF">theurythT_29780</name>
</gene>
<accession>A0ABQ6H8D0</accession>
<proteinExistence type="predicted"/>
<dbReference type="EMBL" id="BSSU01000016">
    <property type="protein sequence ID" value="GLX83525.1"/>
    <property type="molecule type" value="Genomic_DNA"/>
</dbReference>
<dbReference type="RefSeq" id="WP_284208984.1">
    <property type="nucleotide sequence ID" value="NZ_BSSU01000016.1"/>
</dbReference>
<sequence>MNPIIKVLKDNNISNEQISAIFTELTQNPIMAMATIGSLGIPQEELQPVMMQVMTNPALIKEAVVELGLDMEAVEKAKAQLDESNQK</sequence>
<evidence type="ECO:0000313" key="2">
    <source>
        <dbReference type="Proteomes" id="UP001157133"/>
    </source>
</evidence>
<organism evidence="1 2">
    <name type="scientific">Thalassotalea eurytherma</name>
    <dbReference type="NCBI Taxonomy" id="1144278"/>
    <lineage>
        <taxon>Bacteria</taxon>
        <taxon>Pseudomonadati</taxon>
        <taxon>Pseudomonadota</taxon>
        <taxon>Gammaproteobacteria</taxon>
        <taxon>Alteromonadales</taxon>
        <taxon>Colwelliaceae</taxon>
        <taxon>Thalassotalea</taxon>
    </lineage>
</organism>
<protein>
    <recommendedName>
        <fullName evidence="3">DUF2999 family protein</fullName>
    </recommendedName>
</protein>
<name>A0ABQ6H8D0_9GAMM</name>
<dbReference type="InterPro" id="IPR021376">
    <property type="entry name" value="DUF2999"/>
</dbReference>